<evidence type="ECO:0000313" key="3">
    <source>
        <dbReference type="Proteomes" id="UP001357452"/>
    </source>
</evidence>
<comment type="caution">
    <text evidence="2">The sequence shown here is derived from an EMBL/GenBank/DDBJ whole genome shotgun (WGS) entry which is preliminary data.</text>
</comment>
<sequence>MLQIRKYFEERFAISEEDWNIFSSKLHQIEFPKNHVILKAGDTEHYLSFIEKGLIRFYIPQEEKELTFTFIFENNFYSAYDSFLTQQPSVYQVETLAPTILWRIHYNDLQEVYKGTQIGNFIGRMASEELFLKKSKRELSLLVDSAEKRYAELLAEKPELIQHIPLKYLASYIGVTPQALSRIRARIAKKSNWRKAH</sequence>
<dbReference type="RefSeq" id="WP_330973698.1">
    <property type="nucleotide sequence ID" value="NZ_JAZGLY010000002.1"/>
</dbReference>
<dbReference type="EMBL" id="JAZGLY010000002">
    <property type="protein sequence ID" value="MEE6186288.1"/>
    <property type="molecule type" value="Genomic_DNA"/>
</dbReference>
<protein>
    <submittedName>
        <fullName evidence="2">Crp/Fnr family transcriptional regulator</fullName>
    </submittedName>
</protein>
<organism evidence="2 3">
    <name type="scientific">Niabella digestorum</name>
    <dbReference type="NCBI Taxonomy" id="3117701"/>
    <lineage>
        <taxon>Bacteria</taxon>
        <taxon>Pseudomonadati</taxon>
        <taxon>Bacteroidota</taxon>
        <taxon>Chitinophagia</taxon>
        <taxon>Chitinophagales</taxon>
        <taxon>Chitinophagaceae</taxon>
        <taxon>Niabella</taxon>
    </lineage>
</organism>
<dbReference type="CDD" id="cd00038">
    <property type="entry name" value="CAP_ED"/>
    <property type="match status" value="1"/>
</dbReference>
<dbReference type="InterPro" id="IPR018490">
    <property type="entry name" value="cNMP-bd_dom_sf"/>
</dbReference>
<dbReference type="Pfam" id="PF00027">
    <property type="entry name" value="cNMP_binding"/>
    <property type="match status" value="1"/>
</dbReference>
<proteinExistence type="predicted"/>
<name>A0ABU7RE73_9BACT</name>
<keyword evidence="3" id="KW-1185">Reference proteome</keyword>
<evidence type="ECO:0000259" key="1">
    <source>
        <dbReference type="PROSITE" id="PS50042"/>
    </source>
</evidence>
<reference evidence="2 3" key="1">
    <citation type="submission" date="2024-01" db="EMBL/GenBank/DDBJ databases">
        <title>Niabella digestum sp. nov., isolated from waste digestion system.</title>
        <authorList>
            <person name="Zhang L."/>
        </authorList>
    </citation>
    <scope>NUCLEOTIDE SEQUENCE [LARGE SCALE GENOMIC DNA]</scope>
    <source>
        <strain evidence="2 3">A18</strain>
    </source>
</reference>
<feature type="domain" description="Cyclic nucleotide-binding" evidence="1">
    <location>
        <begin position="26"/>
        <end position="112"/>
    </location>
</feature>
<dbReference type="PROSITE" id="PS50042">
    <property type="entry name" value="CNMP_BINDING_3"/>
    <property type="match status" value="1"/>
</dbReference>
<dbReference type="Gene3D" id="2.60.120.10">
    <property type="entry name" value="Jelly Rolls"/>
    <property type="match status" value="1"/>
</dbReference>
<dbReference type="SUPFAM" id="SSF51206">
    <property type="entry name" value="cAMP-binding domain-like"/>
    <property type="match status" value="1"/>
</dbReference>
<accession>A0ABU7RE73</accession>
<dbReference type="InterPro" id="IPR014710">
    <property type="entry name" value="RmlC-like_jellyroll"/>
</dbReference>
<dbReference type="InterPro" id="IPR000595">
    <property type="entry name" value="cNMP-bd_dom"/>
</dbReference>
<gene>
    <name evidence="2" type="ORF">V2H41_03295</name>
</gene>
<evidence type="ECO:0000313" key="2">
    <source>
        <dbReference type="EMBL" id="MEE6186288.1"/>
    </source>
</evidence>
<dbReference type="Proteomes" id="UP001357452">
    <property type="component" value="Unassembled WGS sequence"/>
</dbReference>